<feature type="region of interest" description="Disordered" evidence="1">
    <location>
        <begin position="29"/>
        <end position="51"/>
    </location>
</feature>
<evidence type="ECO:0000256" key="1">
    <source>
        <dbReference type="SAM" id="MobiDB-lite"/>
    </source>
</evidence>
<dbReference type="Proteomes" id="UP000324800">
    <property type="component" value="Unassembled WGS sequence"/>
</dbReference>
<accession>A0A5J4TJQ8</accession>
<proteinExistence type="predicted"/>
<evidence type="ECO:0000313" key="2">
    <source>
        <dbReference type="EMBL" id="KAA6357705.1"/>
    </source>
</evidence>
<evidence type="ECO:0000313" key="3">
    <source>
        <dbReference type="Proteomes" id="UP000324800"/>
    </source>
</evidence>
<sequence>MGLSPKEEFSPIATLFEINNSQHIFIKPNSSTSESFQHTESNKQRGSSPSLEEVMHDLKGHIKLSMLIGFGIILNVAL</sequence>
<protein>
    <submittedName>
        <fullName evidence="2">Uncharacterized protein</fullName>
    </submittedName>
</protein>
<organism evidence="2 3">
    <name type="scientific">Streblomastix strix</name>
    <dbReference type="NCBI Taxonomy" id="222440"/>
    <lineage>
        <taxon>Eukaryota</taxon>
        <taxon>Metamonada</taxon>
        <taxon>Preaxostyla</taxon>
        <taxon>Oxymonadida</taxon>
        <taxon>Streblomastigidae</taxon>
        <taxon>Streblomastix</taxon>
    </lineage>
</organism>
<dbReference type="EMBL" id="SNRW01030990">
    <property type="protein sequence ID" value="KAA6357705.1"/>
    <property type="molecule type" value="Genomic_DNA"/>
</dbReference>
<reference evidence="2 3" key="1">
    <citation type="submission" date="2019-03" db="EMBL/GenBank/DDBJ databases">
        <title>Single cell metagenomics reveals metabolic interactions within the superorganism composed of flagellate Streblomastix strix and complex community of Bacteroidetes bacteria on its surface.</title>
        <authorList>
            <person name="Treitli S.C."/>
            <person name="Kolisko M."/>
            <person name="Husnik F."/>
            <person name="Keeling P."/>
            <person name="Hampl V."/>
        </authorList>
    </citation>
    <scope>NUCLEOTIDE SEQUENCE [LARGE SCALE GENOMIC DNA]</scope>
    <source>
        <strain evidence="2">ST1C</strain>
    </source>
</reference>
<comment type="caution">
    <text evidence="2">The sequence shown here is derived from an EMBL/GenBank/DDBJ whole genome shotgun (WGS) entry which is preliminary data.</text>
</comment>
<dbReference type="AlphaFoldDB" id="A0A5J4TJQ8"/>
<feature type="compositionally biased region" description="Polar residues" evidence="1">
    <location>
        <begin position="29"/>
        <end position="50"/>
    </location>
</feature>
<name>A0A5J4TJQ8_9EUKA</name>
<gene>
    <name evidence="2" type="ORF">EZS28_046768</name>
</gene>